<keyword evidence="2" id="KW-1133">Transmembrane helix</keyword>
<feature type="region of interest" description="Disordered" evidence="1">
    <location>
        <begin position="83"/>
        <end position="104"/>
    </location>
</feature>
<proteinExistence type="predicted"/>
<feature type="compositionally biased region" description="Polar residues" evidence="1">
    <location>
        <begin position="83"/>
        <end position="95"/>
    </location>
</feature>
<evidence type="ECO:0000256" key="1">
    <source>
        <dbReference type="SAM" id="MobiDB-lite"/>
    </source>
</evidence>
<organism evidence="3 4">
    <name type="scientific">Prorocentrum cordatum</name>
    <dbReference type="NCBI Taxonomy" id="2364126"/>
    <lineage>
        <taxon>Eukaryota</taxon>
        <taxon>Sar</taxon>
        <taxon>Alveolata</taxon>
        <taxon>Dinophyceae</taxon>
        <taxon>Prorocentrales</taxon>
        <taxon>Prorocentraceae</taxon>
        <taxon>Prorocentrum</taxon>
    </lineage>
</organism>
<keyword evidence="2" id="KW-0472">Membrane</keyword>
<gene>
    <name evidence="3" type="ORF">PCOR1329_LOCUS77213</name>
</gene>
<reference evidence="3" key="1">
    <citation type="submission" date="2023-10" db="EMBL/GenBank/DDBJ databases">
        <authorList>
            <person name="Chen Y."/>
            <person name="Shah S."/>
            <person name="Dougan E. K."/>
            <person name="Thang M."/>
            <person name="Chan C."/>
        </authorList>
    </citation>
    <scope>NUCLEOTIDE SEQUENCE [LARGE SCALE GENOMIC DNA]</scope>
</reference>
<keyword evidence="4" id="KW-1185">Reference proteome</keyword>
<comment type="caution">
    <text evidence="3">The sequence shown here is derived from an EMBL/GenBank/DDBJ whole genome shotgun (WGS) entry which is preliminary data.</text>
</comment>
<dbReference type="Proteomes" id="UP001189429">
    <property type="component" value="Unassembled WGS sequence"/>
</dbReference>
<dbReference type="EMBL" id="CAUYUJ010020663">
    <property type="protein sequence ID" value="CAK0899776.1"/>
    <property type="molecule type" value="Genomic_DNA"/>
</dbReference>
<name>A0ABN9XMQ2_9DINO</name>
<evidence type="ECO:0000313" key="4">
    <source>
        <dbReference type="Proteomes" id="UP001189429"/>
    </source>
</evidence>
<accession>A0ABN9XMQ2</accession>
<sequence>MGPPGGFAGRRPAEAGCPACRSCTGQPAGPEAERCVFCHLADGTQYVPTHFEGTEPLPFGPGLAAHCACAACWAAWVEQQARTSNQRRLPSTQGRSGPRVGERELESQDVDVSCPVCQRRVDVCQGCPAQAGLCGPCLERLVLPRGKLPRLDRCGGSRRACCRAPFWCMVAVAVIAWSGAAYGVNALMRRLLARVAEATELDGFDLPSEMAYLVCPALGLLGGVPYDPFLRALVEVGERLCRGSRARGRRR</sequence>
<evidence type="ECO:0000313" key="3">
    <source>
        <dbReference type="EMBL" id="CAK0899776.1"/>
    </source>
</evidence>
<keyword evidence="2" id="KW-0812">Transmembrane</keyword>
<protein>
    <submittedName>
        <fullName evidence="3">Uncharacterized protein</fullName>
    </submittedName>
</protein>
<evidence type="ECO:0000256" key="2">
    <source>
        <dbReference type="SAM" id="Phobius"/>
    </source>
</evidence>
<feature type="transmembrane region" description="Helical" evidence="2">
    <location>
        <begin position="164"/>
        <end position="184"/>
    </location>
</feature>